<dbReference type="HOGENOM" id="CLU_090404_1_1_1"/>
<dbReference type="Pfam" id="PF04145">
    <property type="entry name" value="Ctr"/>
    <property type="match status" value="1"/>
</dbReference>
<keyword evidence="3 4" id="KW-0472">Membrane</keyword>
<proteinExistence type="inferred from homology"/>
<evidence type="ECO:0000313" key="7">
    <source>
        <dbReference type="Proteomes" id="UP000015100"/>
    </source>
</evidence>
<dbReference type="eggNOG" id="ENOG502S287">
    <property type="taxonomic scope" value="Eukaryota"/>
</dbReference>
<evidence type="ECO:0000256" key="4">
    <source>
        <dbReference type="RuleBase" id="RU367022"/>
    </source>
</evidence>
<evidence type="ECO:0000313" key="6">
    <source>
        <dbReference type="EMBL" id="EPS45473.1"/>
    </source>
</evidence>
<keyword evidence="2 4" id="KW-1133">Transmembrane helix</keyword>
<dbReference type="EMBL" id="AQGS01000014">
    <property type="protein sequence ID" value="EPS45473.1"/>
    <property type="molecule type" value="Genomic_DNA"/>
</dbReference>
<organism evidence="6 7">
    <name type="scientific">Dactylellina haptotyla (strain CBS 200.50)</name>
    <name type="common">Nematode-trapping fungus</name>
    <name type="synonym">Monacrosporium haptotylum</name>
    <dbReference type="NCBI Taxonomy" id="1284197"/>
    <lineage>
        <taxon>Eukaryota</taxon>
        <taxon>Fungi</taxon>
        <taxon>Dikarya</taxon>
        <taxon>Ascomycota</taxon>
        <taxon>Pezizomycotina</taxon>
        <taxon>Orbiliomycetes</taxon>
        <taxon>Orbiliales</taxon>
        <taxon>Orbiliaceae</taxon>
        <taxon>Dactylellina</taxon>
    </lineage>
</organism>
<dbReference type="STRING" id="1284197.S8C157"/>
<dbReference type="AlphaFoldDB" id="S8C157"/>
<keyword evidence="4" id="KW-0813">Transport</keyword>
<dbReference type="GO" id="GO:0005886">
    <property type="term" value="C:plasma membrane"/>
    <property type="evidence" value="ECO:0007669"/>
    <property type="project" value="TreeGrafter"/>
</dbReference>
<gene>
    <name evidence="6" type="ORF">H072_517</name>
</gene>
<dbReference type="OrthoDB" id="73901at2759"/>
<keyword evidence="1 4" id="KW-0812">Transmembrane</keyword>
<dbReference type="Proteomes" id="UP000015100">
    <property type="component" value="Unassembled WGS sequence"/>
</dbReference>
<feature type="region of interest" description="Disordered" evidence="5">
    <location>
        <begin position="1"/>
        <end position="22"/>
    </location>
</feature>
<dbReference type="InterPro" id="IPR007274">
    <property type="entry name" value="Cop_transporter"/>
</dbReference>
<dbReference type="OMA" id="EAYFIAW"/>
<evidence type="ECO:0000256" key="2">
    <source>
        <dbReference type="ARBA" id="ARBA00022989"/>
    </source>
</evidence>
<name>S8C157_DACHA</name>
<sequence>MDDMPGMTGMTGMDDTSGTSTSTIHSSHGGMAMVFQSIIETPIYSYAFTPKNPGQYFGALVFLALLSFIHRGLIAYASHKELIWRERESTRKIVIAKPSNASDKTVVNDKIKGPAPWRWTVDPVRALLSGVNIGLQLLLMLAVMTLNVGYFLAVIVGVFLGDLTFARFAN</sequence>
<comment type="similarity">
    <text evidence="4">Belongs to the copper transporter (Ctr) (TC 1.A.56) family. SLC31A subfamily.</text>
</comment>
<keyword evidence="4" id="KW-0406">Ion transport</keyword>
<comment type="subcellular location">
    <subcellularLocation>
        <location evidence="4">Membrane</location>
        <topology evidence="4">Multi-pass membrane protein</topology>
    </subcellularLocation>
</comment>
<keyword evidence="4" id="KW-0186">Copper</keyword>
<evidence type="ECO:0000256" key="3">
    <source>
        <dbReference type="ARBA" id="ARBA00023136"/>
    </source>
</evidence>
<reference evidence="7" key="2">
    <citation type="submission" date="2013-04" db="EMBL/GenBank/DDBJ databases">
        <title>Genomic mechanisms accounting for the adaptation to parasitism in nematode-trapping fungi.</title>
        <authorList>
            <person name="Ahren D.G."/>
        </authorList>
    </citation>
    <scope>NUCLEOTIDE SEQUENCE [LARGE SCALE GENOMIC DNA]</scope>
    <source>
        <strain evidence="7">CBS 200.50</strain>
    </source>
</reference>
<dbReference type="GO" id="GO:0005375">
    <property type="term" value="F:copper ion transmembrane transporter activity"/>
    <property type="evidence" value="ECO:0007669"/>
    <property type="project" value="UniProtKB-UniRule"/>
</dbReference>
<keyword evidence="4" id="KW-0187">Copper transport</keyword>
<evidence type="ECO:0000256" key="5">
    <source>
        <dbReference type="SAM" id="MobiDB-lite"/>
    </source>
</evidence>
<comment type="caution">
    <text evidence="6">The sequence shown here is derived from an EMBL/GenBank/DDBJ whole genome shotgun (WGS) entry which is preliminary data.</text>
</comment>
<feature type="transmembrane region" description="Helical" evidence="4">
    <location>
        <begin position="56"/>
        <end position="77"/>
    </location>
</feature>
<reference evidence="6 7" key="1">
    <citation type="journal article" date="2013" name="PLoS Genet.">
        <title>Genomic mechanisms accounting for the adaptation to parasitism in nematode-trapping fungi.</title>
        <authorList>
            <person name="Meerupati T."/>
            <person name="Andersson K.M."/>
            <person name="Friman E."/>
            <person name="Kumar D."/>
            <person name="Tunlid A."/>
            <person name="Ahren D."/>
        </authorList>
    </citation>
    <scope>NUCLEOTIDE SEQUENCE [LARGE SCALE GENOMIC DNA]</scope>
    <source>
        <strain evidence="6 7">CBS 200.50</strain>
    </source>
</reference>
<accession>S8C157</accession>
<evidence type="ECO:0000256" key="1">
    <source>
        <dbReference type="ARBA" id="ARBA00022692"/>
    </source>
</evidence>
<dbReference type="PANTHER" id="PTHR12483:SF120">
    <property type="entry name" value="HIGH-AFFINITY COPPER TRANSPORTER CTRA2"/>
    <property type="match status" value="1"/>
</dbReference>
<protein>
    <recommendedName>
        <fullName evidence="4">Copper transport protein</fullName>
    </recommendedName>
</protein>
<dbReference type="PANTHER" id="PTHR12483">
    <property type="entry name" value="SOLUTE CARRIER FAMILY 31 COPPER TRANSPORTERS"/>
    <property type="match status" value="1"/>
</dbReference>
<keyword evidence="7" id="KW-1185">Reference proteome</keyword>